<reference evidence="2" key="1">
    <citation type="journal article" date="2018" name="Genome Res.">
        <title>The genomic architecture and molecular evolution of ant odorant receptors.</title>
        <authorList>
            <person name="McKenzie S.K."/>
            <person name="Kronauer D.J.C."/>
        </authorList>
    </citation>
    <scope>NUCLEOTIDE SEQUENCE [LARGE SCALE GENOMIC DNA]</scope>
    <source>
        <strain evidence="2">Clonal line C1</strain>
    </source>
</reference>
<comment type="caution">
    <text evidence="2">The sequence shown here is derived from an EMBL/GenBank/DDBJ whole genome shotgun (WGS) entry which is preliminary data.</text>
</comment>
<sequence>MNKITRLLVTIQQLLLDVHPHSSQENAINFNLPIGTHEALKEFNKLLTQDSVSLLQYKKLIRTTGGKHPEQHVRNALKLTLTDQLAYKLSWTGQKIPYKREA</sequence>
<feature type="domain" description="DUF4806" evidence="1">
    <location>
        <begin position="29"/>
        <end position="97"/>
    </location>
</feature>
<accession>A0A3L8DKK7</accession>
<gene>
    <name evidence="2" type="ORF">DMN91_007515</name>
</gene>
<proteinExistence type="predicted"/>
<name>A0A3L8DKK7_OOCBI</name>
<dbReference type="InterPro" id="IPR032071">
    <property type="entry name" value="DUF4806"/>
</dbReference>
<dbReference type="EMBL" id="QOIP01000007">
    <property type="protein sequence ID" value="RLU20901.1"/>
    <property type="molecule type" value="Genomic_DNA"/>
</dbReference>
<evidence type="ECO:0000313" key="2">
    <source>
        <dbReference type="EMBL" id="RLU20901.1"/>
    </source>
</evidence>
<dbReference type="AlphaFoldDB" id="A0A3L8DKK7"/>
<dbReference type="Proteomes" id="UP000279307">
    <property type="component" value="Chromosome 7"/>
</dbReference>
<organism evidence="2">
    <name type="scientific">Ooceraea biroi</name>
    <name type="common">Clonal raider ant</name>
    <name type="synonym">Cerapachys biroi</name>
    <dbReference type="NCBI Taxonomy" id="2015173"/>
    <lineage>
        <taxon>Eukaryota</taxon>
        <taxon>Metazoa</taxon>
        <taxon>Ecdysozoa</taxon>
        <taxon>Arthropoda</taxon>
        <taxon>Hexapoda</taxon>
        <taxon>Insecta</taxon>
        <taxon>Pterygota</taxon>
        <taxon>Neoptera</taxon>
        <taxon>Endopterygota</taxon>
        <taxon>Hymenoptera</taxon>
        <taxon>Apocrita</taxon>
        <taxon>Aculeata</taxon>
        <taxon>Formicoidea</taxon>
        <taxon>Formicidae</taxon>
        <taxon>Dorylinae</taxon>
        <taxon>Ooceraea</taxon>
    </lineage>
</organism>
<reference evidence="2" key="2">
    <citation type="submission" date="2018-07" db="EMBL/GenBank/DDBJ databases">
        <authorList>
            <person name="Mckenzie S.K."/>
            <person name="Kronauer D.J.C."/>
        </authorList>
    </citation>
    <scope>NUCLEOTIDE SEQUENCE</scope>
    <source>
        <strain evidence="2">Clonal line C1</strain>
    </source>
</reference>
<dbReference type="Pfam" id="PF16064">
    <property type="entry name" value="DUF4806"/>
    <property type="match status" value="1"/>
</dbReference>
<dbReference type="OrthoDB" id="7554658at2759"/>
<protein>
    <recommendedName>
        <fullName evidence="1">DUF4806 domain-containing protein</fullName>
    </recommendedName>
</protein>
<evidence type="ECO:0000259" key="1">
    <source>
        <dbReference type="Pfam" id="PF16064"/>
    </source>
</evidence>